<reference evidence="1 2" key="1">
    <citation type="submission" date="2019-02" db="EMBL/GenBank/DDBJ databases">
        <title>Deep-cultivation of Planctomycetes and their phenomic and genomic characterization uncovers novel biology.</title>
        <authorList>
            <person name="Wiegand S."/>
            <person name="Jogler M."/>
            <person name="Boedeker C."/>
            <person name="Pinto D."/>
            <person name="Vollmers J."/>
            <person name="Rivas-Marin E."/>
            <person name="Kohn T."/>
            <person name="Peeters S.H."/>
            <person name="Heuer A."/>
            <person name="Rast P."/>
            <person name="Oberbeckmann S."/>
            <person name="Bunk B."/>
            <person name="Jeske O."/>
            <person name="Meyerdierks A."/>
            <person name="Storesund J.E."/>
            <person name="Kallscheuer N."/>
            <person name="Luecker S."/>
            <person name="Lage O.M."/>
            <person name="Pohl T."/>
            <person name="Merkel B.J."/>
            <person name="Hornburger P."/>
            <person name="Mueller R.-W."/>
            <person name="Bruemmer F."/>
            <person name="Labrenz M."/>
            <person name="Spormann A.M."/>
            <person name="Op den Camp H."/>
            <person name="Overmann J."/>
            <person name="Amann R."/>
            <person name="Jetten M.S.M."/>
            <person name="Mascher T."/>
            <person name="Medema M.H."/>
            <person name="Devos D.P."/>
            <person name="Kaster A.-K."/>
            <person name="Ovreas L."/>
            <person name="Rohde M."/>
            <person name="Galperin M.Y."/>
            <person name="Jogler C."/>
        </authorList>
    </citation>
    <scope>NUCLEOTIDE SEQUENCE [LARGE SCALE GENOMIC DNA]</scope>
    <source>
        <strain evidence="1 2">SV_7m_r</strain>
    </source>
</reference>
<gene>
    <name evidence="1" type="ORF">SV7mr_26540</name>
</gene>
<sequence length="48" mass="5352">MSGVEEDAVDSTEVEEIPLLGTSNRLEKRERRIAAVFAPAQFVHSRPL</sequence>
<organism evidence="1 2">
    <name type="scientific">Stieleria bergensis</name>
    <dbReference type="NCBI Taxonomy" id="2528025"/>
    <lineage>
        <taxon>Bacteria</taxon>
        <taxon>Pseudomonadati</taxon>
        <taxon>Planctomycetota</taxon>
        <taxon>Planctomycetia</taxon>
        <taxon>Pirellulales</taxon>
        <taxon>Pirellulaceae</taxon>
        <taxon>Stieleria</taxon>
    </lineage>
</organism>
<name>A0A517SVH5_9BACT</name>
<evidence type="ECO:0000313" key="2">
    <source>
        <dbReference type="Proteomes" id="UP000315003"/>
    </source>
</evidence>
<dbReference type="Proteomes" id="UP000315003">
    <property type="component" value="Chromosome"/>
</dbReference>
<evidence type="ECO:0000313" key="1">
    <source>
        <dbReference type="EMBL" id="QDT60137.1"/>
    </source>
</evidence>
<dbReference type="EMBL" id="CP036272">
    <property type="protein sequence ID" value="QDT60137.1"/>
    <property type="molecule type" value="Genomic_DNA"/>
</dbReference>
<protein>
    <submittedName>
        <fullName evidence="1">Uncharacterized protein</fullName>
    </submittedName>
</protein>
<proteinExistence type="predicted"/>
<dbReference type="AlphaFoldDB" id="A0A517SVH5"/>
<keyword evidence="2" id="KW-1185">Reference proteome</keyword>
<accession>A0A517SVH5</accession>